<organism evidence="1 2">
    <name type="scientific">Aeromicrobium panaciterrae</name>
    <dbReference type="NCBI Taxonomy" id="363861"/>
    <lineage>
        <taxon>Bacteria</taxon>
        <taxon>Bacillati</taxon>
        <taxon>Actinomycetota</taxon>
        <taxon>Actinomycetes</taxon>
        <taxon>Propionibacteriales</taxon>
        <taxon>Nocardioidaceae</taxon>
        <taxon>Aeromicrobium</taxon>
    </lineage>
</organism>
<sequence>MNSDVLPRPFMWRLRLAVAEAHGIAARMSPEDADLLALATVYLTDAPFPIIGVRADATHYSPDYEPLPEGVLYVGGNPFFVDRRTTEVSSLVSYDCAMKRSEMTPTEPLPQANNRWNDIRFQLGADDEPVTHSMDDALDT</sequence>
<accession>A0ABU1UNT8</accession>
<evidence type="ECO:0008006" key="3">
    <source>
        <dbReference type="Google" id="ProtNLM"/>
    </source>
</evidence>
<evidence type="ECO:0000313" key="2">
    <source>
        <dbReference type="Proteomes" id="UP001257739"/>
    </source>
</evidence>
<dbReference type="EMBL" id="JAVDWH010000001">
    <property type="protein sequence ID" value="MDR7086846.1"/>
    <property type="molecule type" value="Genomic_DNA"/>
</dbReference>
<gene>
    <name evidence="1" type="ORF">J2X11_001685</name>
</gene>
<proteinExistence type="predicted"/>
<protein>
    <recommendedName>
        <fullName evidence="3">Immunity protein 35 domain-containing protein</fullName>
    </recommendedName>
</protein>
<dbReference type="RefSeq" id="WP_309969472.1">
    <property type="nucleotide sequence ID" value="NZ_JAVDWH010000001.1"/>
</dbReference>
<keyword evidence="2" id="KW-1185">Reference proteome</keyword>
<comment type="caution">
    <text evidence="1">The sequence shown here is derived from an EMBL/GenBank/DDBJ whole genome shotgun (WGS) entry which is preliminary data.</text>
</comment>
<reference evidence="1 2" key="1">
    <citation type="submission" date="2023-07" db="EMBL/GenBank/DDBJ databases">
        <title>Sorghum-associated microbial communities from plants grown in Nebraska, USA.</title>
        <authorList>
            <person name="Schachtman D."/>
        </authorList>
    </citation>
    <scope>NUCLEOTIDE SEQUENCE [LARGE SCALE GENOMIC DNA]</scope>
    <source>
        <strain evidence="1 2">BE248</strain>
    </source>
</reference>
<evidence type="ECO:0000313" key="1">
    <source>
        <dbReference type="EMBL" id="MDR7086846.1"/>
    </source>
</evidence>
<name>A0ABU1UNT8_9ACTN</name>
<dbReference type="Proteomes" id="UP001257739">
    <property type="component" value="Unassembled WGS sequence"/>
</dbReference>